<accession>V2X570</accession>
<dbReference type="PROSITE" id="PS00624">
    <property type="entry name" value="GMC_OXRED_2"/>
    <property type="match status" value="1"/>
</dbReference>
<dbReference type="PIRSF" id="PIRSF000137">
    <property type="entry name" value="Alcohol_oxidase"/>
    <property type="match status" value="1"/>
</dbReference>
<gene>
    <name evidence="8" type="ORF">Moror_10900</name>
</gene>
<keyword evidence="3" id="KW-0285">Flavoprotein</keyword>
<evidence type="ECO:0000256" key="4">
    <source>
        <dbReference type="ARBA" id="ARBA00022827"/>
    </source>
</evidence>
<evidence type="ECO:0000256" key="2">
    <source>
        <dbReference type="ARBA" id="ARBA00010790"/>
    </source>
</evidence>
<dbReference type="InterPro" id="IPR000172">
    <property type="entry name" value="GMC_OxRdtase_N"/>
</dbReference>
<keyword evidence="4 5" id="KW-0274">FAD</keyword>
<dbReference type="InterPro" id="IPR007867">
    <property type="entry name" value="GMC_OxRtase_C"/>
</dbReference>
<feature type="domain" description="Glucose-methanol-choline oxidoreductase N-terminal" evidence="7">
    <location>
        <begin position="323"/>
        <end position="337"/>
    </location>
</feature>
<dbReference type="Pfam" id="PF05199">
    <property type="entry name" value="GMC_oxred_C"/>
    <property type="match status" value="1"/>
</dbReference>
<dbReference type="EMBL" id="AWSO01000722">
    <property type="protein sequence ID" value="ESK87926.1"/>
    <property type="molecule type" value="Genomic_DNA"/>
</dbReference>
<reference evidence="8 9" key="1">
    <citation type="journal article" date="2014" name="BMC Genomics">
        <title>Genome and secretome analysis of the hemibiotrophic fungal pathogen, Moniliophthora roreri, which causes frosty pod rot disease of cacao: mechanisms of the biotrophic and necrotrophic phases.</title>
        <authorList>
            <person name="Meinhardt L.W."/>
            <person name="Costa G.G.L."/>
            <person name="Thomazella D.P.T."/>
            <person name="Teixeira P.J.P.L."/>
            <person name="Carazzolle M.F."/>
            <person name="Schuster S.C."/>
            <person name="Carlson J.E."/>
            <person name="Guiltinan M.J."/>
            <person name="Mieczkowski P."/>
            <person name="Farmer A."/>
            <person name="Ramaraj T."/>
            <person name="Crozier J."/>
            <person name="Davis R.E."/>
            <person name="Shao J."/>
            <person name="Melnick R.L."/>
            <person name="Pereira G.A.G."/>
            <person name="Bailey B.A."/>
        </authorList>
    </citation>
    <scope>NUCLEOTIDE SEQUENCE [LARGE SCALE GENOMIC DNA]</scope>
    <source>
        <strain evidence="8 9">MCA 2997</strain>
    </source>
</reference>
<evidence type="ECO:0000256" key="6">
    <source>
        <dbReference type="SAM" id="SignalP"/>
    </source>
</evidence>
<evidence type="ECO:0000259" key="7">
    <source>
        <dbReference type="PROSITE" id="PS00624"/>
    </source>
</evidence>
<evidence type="ECO:0000256" key="5">
    <source>
        <dbReference type="PIRSR" id="PIRSR000137-2"/>
    </source>
</evidence>
<proteinExistence type="inferred from homology"/>
<feature type="signal peptide" evidence="6">
    <location>
        <begin position="1"/>
        <end position="21"/>
    </location>
</feature>
<dbReference type="AlphaFoldDB" id="V2X570"/>
<evidence type="ECO:0000313" key="8">
    <source>
        <dbReference type="EMBL" id="ESK87926.1"/>
    </source>
</evidence>
<dbReference type="Pfam" id="PF13450">
    <property type="entry name" value="NAD_binding_8"/>
    <property type="match status" value="1"/>
</dbReference>
<dbReference type="Pfam" id="PF00732">
    <property type="entry name" value="GMC_oxred_N"/>
    <property type="match status" value="1"/>
</dbReference>
<dbReference type="Gene3D" id="3.30.560.10">
    <property type="entry name" value="Glucose Oxidase, domain 3"/>
    <property type="match status" value="1"/>
</dbReference>
<keyword evidence="9" id="KW-1185">Reference proteome</keyword>
<dbReference type="OrthoDB" id="269227at2759"/>
<dbReference type="Proteomes" id="UP000017559">
    <property type="component" value="Unassembled WGS sequence"/>
</dbReference>
<comment type="cofactor">
    <cofactor evidence="1 5">
        <name>FAD</name>
        <dbReference type="ChEBI" id="CHEBI:57692"/>
    </cofactor>
</comment>
<dbReference type="GO" id="GO:0050660">
    <property type="term" value="F:flavin adenine dinucleotide binding"/>
    <property type="evidence" value="ECO:0007669"/>
    <property type="project" value="InterPro"/>
</dbReference>
<dbReference type="STRING" id="1381753.V2X570"/>
<dbReference type="Gene3D" id="3.50.50.60">
    <property type="entry name" value="FAD/NAD(P)-binding domain"/>
    <property type="match status" value="1"/>
</dbReference>
<evidence type="ECO:0000256" key="1">
    <source>
        <dbReference type="ARBA" id="ARBA00001974"/>
    </source>
</evidence>
<dbReference type="HOGENOM" id="CLU_002865_4_1_1"/>
<name>V2X570_MONRO</name>
<protein>
    <submittedName>
        <fullName evidence="8">Choline dehydrogenase</fullName>
    </submittedName>
</protein>
<dbReference type="SUPFAM" id="SSF51905">
    <property type="entry name" value="FAD/NAD(P)-binding domain"/>
    <property type="match status" value="1"/>
</dbReference>
<dbReference type="SUPFAM" id="SSF54373">
    <property type="entry name" value="FAD-linked reductases, C-terminal domain"/>
    <property type="match status" value="1"/>
</dbReference>
<sequence length="615" mass="67566">MMHSLWTFFTVIIFALPLVSAELPQCDKSSDTGAEYDYVVVGAGAGGGPVAARLAENGYSVLVLDAGHDPNNLNTTIPLYFIRAAEDPQLDLNYTLNEYPSDFPIQKNDQWYPRARGIGGSTLHNALINIIAATRPDFDGLASMFNDPTWSRDNMQEIFKRIEHNTNLGLPLPLEHGFGGWLKTSLNPILDVLNPKYLDAQTLAFAAGLIADAPPILDLNSRVGDNAAGGTLVSYTIDEHHNRSSVRERLLDVRNKNPGKLDFAMDTLVTKVLLCNGTEGVPTAYGVEYAPDAALPVALNFQGKSDLQTKTVIAKREVIVSAGTFQSPQLLMLSGIGDRSHLEQHGIETVVNLPGVGTNLQDHDEIAVIWRMKQNFSLLNGCTFGSDPDQDPCLKAWRDEGRANVYSFGPAFQAFTFKSNPEYRDPDMITYVAPGFFPGFVRGFPELLTSPQNHNAVTAVNLKVRPSSRGTVRLTGSHPQDLLSINKMHFQAERGPQDVRDLREGVKKARKIMNSLLIKPFIQEEVFPGEQAASDEAIEKHVYENIFGHHACCTNPMGVDGDENAVLDGNFKVRGVKNLRVVDASSWPVVPGYFVTTPIYMMSEKAADVILKEAK</sequence>
<dbReference type="PANTHER" id="PTHR11552">
    <property type="entry name" value="GLUCOSE-METHANOL-CHOLINE GMC OXIDOREDUCTASE"/>
    <property type="match status" value="1"/>
</dbReference>
<evidence type="ECO:0000256" key="3">
    <source>
        <dbReference type="ARBA" id="ARBA00022630"/>
    </source>
</evidence>
<dbReference type="GO" id="GO:0016614">
    <property type="term" value="F:oxidoreductase activity, acting on CH-OH group of donors"/>
    <property type="evidence" value="ECO:0007669"/>
    <property type="project" value="InterPro"/>
</dbReference>
<keyword evidence="6" id="KW-0732">Signal</keyword>
<comment type="similarity">
    <text evidence="2">Belongs to the GMC oxidoreductase family.</text>
</comment>
<evidence type="ECO:0000313" key="9">
    <source>
        <dbReference type="Proteomes" id="UP000017559"/>
    </source>
</evidence>
<feature type="chain" id="PRO_5004713455" evidence="6">
    <location>
        <begin position="22"/>
        <end position="615"/>
    </location>
</feature>
<dbReference type="KEGG" id="mrr:Moror_10900"/>
<feature type="binding site" evidence="5">
    <location>
        <position position="269"/>
    </location>
    <ligand>
        <name>FAD</name>
        <dbReference type="ChEBI" id="CHEBI:57692"/>
    </ligand>
</feature>
<dbReference type="InterPro" id="IPR036188">
    <property type="entry name" value="FAD/NAD-bd_sf"/>
</dbReference>
<comment type="caution">
    <text evidence="8">The sequence shown here is derived from an EMBL/GenBank/DDBJ whole genome shotgun (WGS) entry which is preliminary data.</text>
</comment>
<dbReference type="PANTHER" id="PTHR11552:SF147">
    <property type="entry name" value="CHOLINE DEHYDROGENASE, MITOCHONDRIAL"/>
    <property type="match status" value="1"/>
</dbReference>
<dbReference type="InterPro" id="IPR012132">
    <property type="entry name" value="GMC_OxRdtase"/>
</dbReference>
<organism evidence="8 9">
    <name type="scientific">Moniliophthora roreri (strain MCA 2997)</name>
    <name type="common">Cocoa frosty pod rot fungus</name>
    <name type="synonym">Crinipellis roreri</name>
    <dbReference type="NCBI Taxonomy" id="1381753"/>
    <lineage>
        <taxon>Eukaryota</taxon>
        <taxon>Fungi</taxon>
        <taxon>Dikarya</taxon>
        <taxon>Basidiomycota</taxon>
        <taxon>Agaricomycotina</taxon>
        <taxon>Agaricomycetes</taxon>
        <taxon>Agaricomycetidae</taxon>
        <taxon>Agaricales</taxon>
        <taxon>Marasmiineae</taxon>
        <taxon>Marasmiaceae</taxon>
        <taxon>Moniliophthora</taxon>
    </lineage>
</organism>